<accession>A0AAD4L6M3</accession>
<feature type="chain" id="PRO_5042007680" evidence="7">
    <location>
        <begin position="21"/>
        <end position="516"/>
    </location>
</feature>
<evidence type="ECO:0000256" key="7">
    <source>
        <dbReference type="SAM" id="SignalP"/>
    </source>
</evidence>
<keyword evidence="3" id="KW-0560">Oxidoreductase</keyword>
<dbReference type="PANTHER" id="PTHR11709:SF511">
    <property type="entry name" value="LACCASE"/>
    <property type="match status" value="1"/>
</dbReference>
<dbReference type="Pfam" id="PF00394">
    <property type="entry name" value="Cu-oxidase"/>
    <property type="match status" value="1"/>
</dbReference>
<dbReference type="EMBL" id="JAKELL010000099">
    <property type="protein sequence ID" value="KAH8982490.1"/>
    <property type="molecule type" value="Genomic_DNA"/>
</dbReference>
<dbReference type="InterPro" id="IPR001117">
    <property type="entry name" value="Cu-oxidase_2nd"/>
</dbReference>
<evidence type="ECO:0000256" key="4">
    <source>
        <dbReference type="ARBA" id="ARBA00023008"/>
    </source>
</evidence>
<evidence type="ECO:0000259" key="10">
    <source>
        <dbReference type="Pfam" id="PF07732"/>
    </source>
</evidence>
<reference evidence="11" key="1">
    <citation type="submission" date="2022-01" db="EMBL/GenBank/DDBJ databases">
        <title>Comparative genomics reveals a dynamic genome evolution in the ectomycorrhizal milk-cap (Lactarius) mushrooms.</title>
        <authorList>
            <consortium name="DOE Joint Genome Institute"/>
            <person name="Lebreton A."/>
            <person name="Tang N."/>
            <person name="Kuo A."/>
            <person name="LaButti K."/>
            <person name="Drula E."/>
            <person name="Barry K."/>
            <person name="Clum A."/>
            <person name="Lipzen A."/>
            <person name="Mousain D."/>
            <person name="Ng V."/>
            <person name="Wang R."/>
            <person name="Wang X."/>
            <person name="Dai Y."/>
            <person name="Henrissat B."/>
            <person name="Grigoriev I.V."/>
            <person name="Guerin-Laguette A."/>
            <person name="Yu F."/>
            <person name="Martin F.M."/>
        </authorList>
    </citation>
    <scope>NUCLEOTIDE SEQUENCE</scope>
    <source>
        <strain evidence="11">QP</strain>
    </source>
</reference>
<sequence length="516" mass="56053">MTGLCSLAVLLATISGGVSAAIGPVGELRIHNIDIAPDGFPRLATVANDGVTGPLIRGNKGDTFSIDVRNQLDVESLDLVTSIHWHGMFQRGTNYADGGAFVNQCPIIPDNSFTYRFKTDKQAGTYWYHSHFRAQYCDGLRGPLVVYDRDDPHARLYDVDNEDTIITLADWYHTISPEAPPNGLVSNSTLINGKGRYPGGPSAPLAVVHVNREKRYRLRLVSISCDPAFTFSIDGHQLTIIEVDGENTRPLVVDSLQIFAGQRYSVVLNANQPIDNYWIRAVPNKGNPGFIGLTNLAILRYRGAPLADPSDPTTDIPPSVLPLKETDLHPLVPNPVPGNDSGDADIKINLAVSAANGKFLVDGVAYESPDVPVLLQILSGVPPSELLPKGSIRLLEGKKSVEISIPAGAPGAPHPIHLHGHAFHVVRSAGSESYNLIDPVVRDVVSMGNGNDNVTIRFFTDNPGPWFLHCHIDWHLENGFAVVFAEDVPAVSSVVHPPEQWDELCLKYNDFIKPPA</sequence>
<dbReference type="InterPro" id="IPR033138">
    <property type="entry name" value="Cu_oxidase_CS"/>
</dbReference>
<dbReference type="InterPro" id="IPR045087">
    <property type="entry name" value="Cu-oxidase_fam"/>
</dbReference>
<evidence type="ECO:0000259" key="9">
    <source>
        <dbReference type="Pfam" id="PF07731"/>
    </source>
</evidence>
<dbReference type="PANTHER" id="PTHR11709">
    <property type="entry name" value="MULTI-COPPER OXIDASE"/>
    <property type="match status" value="1"/>
</dbReference>
<name>A0AAD4L6M3_9AGAM</name>
<dbReference type="GO" id="GO:0016491">
    <property type="term" value="F:oxidoreductase activity"/>
    <property type="evidence" value="ECO:0007669"/>
    <property type="project" value="UniProtKB-KW"/>
</dbReference>
<evidence type="ECO:0000259" key="8">
    <source>
        <dbReference type="Pfam" id="PF00394"/>
    </source>
</evidence>
<dbReference type="Proteomes" id="UP001201163">
    <property type="component" value="Unassembled WGS sequence"/>
</dbReference>
<dbReference type="AlphaFoldDB" id="A0AAD4L6M3"/>
<dbReference type="InterPro" id="IPR008972">
    <property type="entry name" value="Cupredoxin"/>
</dbReference>
<feature type="signal peptide" evidence="7">
    <location>
        <begin position="1"/>
        <end position="20"/>
    </location>
</feature>
<comment type="similarity">
    <text evidence="1">Belongs to the multicopper oxidase family.</text>
</comment>
<keyword evidence="6" id="KW-0325">Glycoprotein</keyword>
<evidence type="ECO:0000256" key="6">
    <source>
        <dbReference type="ARBA" id="ARBA00023180"/>
    </source>
</evidence>
<dbReference type="GO" id="GO:0005507">
    <property type="term" value="F:copper ion binding"/>
    <property type="evidence" value="ECO:0007669"/>
    <property type="project" value="InterPro"/>
</dbReference>
<dbReference type="Pfam" id="PF07732">
    <property type="entry name" value="Cu-oxidase_3"/>
    <property type="match status" value="1"/>
</dbReference>
<evidence type="ECO:0000313" key="11">
    <source>
        <dbReference type="EMBL" id="KAH8982490.1"/>
    </source>
</evidence>
<keyword evidence="4" id="KW-0186">Copper</keyword>
<proteinExistence type="inferred from homology"/>
<gene>
    <name evidence="11" type="ORF">EDB92DRAFT_1893893</name>
</gene>
<dbReference type="InterPro" id="IPR011706">
    <property type="entry name" value="Cu-oxidase_C"/>
</dbReference>
<dbReference type="PROSITE" id="PS00079">
    <property type="entry name" value="MULTICOPPER_OXIDASE1"/>
    <property type="match status" value="1"/>
</dbReference>
<evidence type="ECO:0000256" key="1">
    <source>
        <dbReference type="ARBA" id="ARBA00010609"/>
    </source>
</evidence>
<dbReference type="SUPFAM" id="SSF49503">
    <property type="entry name" value="Cupredoxins"/>
    <property type="match status" value="3"/>
</dbReference>
<evidence type="ECO:0000256" key="3">
    <source>
        <dbReference type="ARBA" id="ARBA00023002"/>
    </source>
</evidence>
<evidence type="ECO:0000313" key="12">
    <source>
        <dbReference type="Proteomes" id="UP001201163"/>
    </source>
</evidence>
<feature type="domain" description="Plastocyanin-like" evidence="10">
    <location>
        <begin position="33"/>
        <end position="150"/>
    </location>
</feature>
<protein>
    <submittedName>
        <fullName evidence="11">Laccase</fullName>
    </submittedName>
</protein>
<feature type="domain" description="Plastocyanin-like" evidence="9">
    <location>
        <begin position="368"/>
        <end position="487"/>
    </location>
</feature>
<organism evidence="11 12">
    <name type="scientific">Lactarius akahatsu</name>
    <dbReference type="NCBI Taxonomy" id="416441"/>
    <lineage>
        <taxon>Eukaryota</taxon>
        <taxon>Fungi</taxon>
        <taxon>Dikarya</taxon>
        <taxon>Basidiomycota</taxon>
        <taxon>Agaricomycotina</taxon>
        <taxon>Agaricomycetes</taxon>
        <taxon>Russulales</taxon>
        <taxon>Russulaceae</taxon>
        <taxon>Lactarius</taxon>
    </lineage>
</organism>
<dbReference type="Gene3D" id="2.60.40.420">
    <property type="entry name" value="Cupredoxins - blue copper proteins"/>
    <property type="match status" value="3"/>
</dbReference>
<feature type="domain" description="Plastocyanin-like" evidence="8">
    <location>
        <begin position="162"/>
        <end position="304"/>
    </location>
</feature>
<dbReference type="CDD" id="cd13903">
    <property type="entry name" value="CuRO_3_Tv-LCC_like"/>
    <property type="match status" value="1"/>
</dbReference>
<evidence type="ECO:0000256" key="2">
    <source>
        <dbReference type="ARBA" id="ARBA00022723"/>
    </source>
</evidence>
<dbReference type="FunFam" id="2.60.40.420:FF:000045">
    <property type="entry name" value="Laccase 2"/>
    <property type="match status" value="1"/>
</dbReference>
<keyword evidence="12" id="KW-1185">Reference proteome</keyword>
<evidence type="ECO:0000256" key="5">
    <source>
        <dbReference type="ARBA" id="ARBA00023157"/>
    </source>
</evidence>
<dbReference type="Pfam" id="PF07731">
    <property type="entry name" value="Cu-oxidase_2"/>
    <property type="match status" value="1"/>
</dbReference>
<keyword evidence="5" id="KW-1015">Disulfide bond</keyword>
<comment type="caution">
    <text evidence="11">The sequence shown here is derived from an EMBL/GenBank/DDBJ whole genome shotgun (WGS) entry which is preliminary data.</text>
</comment>
<dbReference type="InterPro" id="IPR011707">
    <property type="entry name" value="Cu-oxidase-like_N"/>
</dbReference>
<keyword evidence="7" id="KW-0732">Signal</keyword>
<keyword evidence="2" id="KW-0479">Metal-binding</keyword>